<evidence type="ECO:0000313" key="3">
    <source>
        <dbReference type="Proteomes" id="UP000030598"/>
    </source>
</evidence>
<evidence type="ECO:0000256" key="1">
    <source>
        <dbReference type="SAM" id="Phobius"/>
    </source>
</evidence>
<keyword evidence="1" id="KW-0812">Transmembrane</keyword>
<protein>
    <submittedName>
        <fullName evidence="2">Uncharacterized protein</fullName>
    </submittedName>
</protein>
<keyword evidence="1" id="KW-1133">Transmembrane helix</keyword>
<name>A0A0A1ZIF4_PROMR</name>
<dbReference type="Proteomes" id="UP000030598">
    <property type="component" value="Unassembled WGS sequence"/>
</dbReference>
<dbReference type="RefSeq" id="WP_193741613.1">
    <property type="nucleotide sequence ID" value="NZ_CP138934.1"/>
</dbReference>
<sequence length="48" mass="5493">MQDLLQRDLGSNLLSIAIIIGWLGLFFVFLRISTISIKRILEAIFKKS</sequence>
<comment type="caution">
    <text evidence="2">The sequence shown here is derived from an EMBL/GenBank/DDBJ whole genome shotgun (WGS) entry which is preliminary data.</text>
</comment>
<evidence type="ECO:0000313" key="2">
    <source>
        <dbReference type="EMBL" id="KGF87983.1"/>
    </source>
</evidence>
<gene>
    <name evidence="2" type="ORF">EU91_1021</name>
</gene>
<dbReference type="STRING" id="59925.EU91_1021"/>
<organism evidence="2 3">
    <name type="scientific">Prochlorococcus marinus str. GP2</name>
    <dbReference type="NCBI Taxonomy" id="59925"/>
    <lineage>
        <taxon>Bacteria</taxon>
        <taxon>Bacillati</taxon>
        <taxon>Cyanobacteriota</taxon>
        <taxon>Cyanophyceae</taxon>
        <taxon>Synechococcales</taxon>
        <taxon>Prochlorococcaceae</taxon>
        <taxon>Prochlorococcus</taxon>
    </lineage>
</organism>
<proteinExistence type="predicted"/>
<feature type="transmembrane region" description="Helical" evidence="1">
    <location>
        <begin position="12"/>
        <end position="30"/>
    </location>
</feature>
<dbReference type="EMBL" id="JNAH01000004">
    <property type="protein sequence ID" value="KGF87983.1"/>
    <property type="molecule type" value="Genomic_DNA"/>
</dbReference>
<accession>A0A0A1ZIF4</accession>
<keyword evidence="1" id="KW-0472">Membrane</keyword>
<dbReference type="AlphaFoldDB" id="A0A0A1ZIF4"/>
<reference evidence="3" key="1">
    <citation type="journal article" date="2014" name="Sci. Data">
        <title>Genomes of diverse isolates of the marine cyanobacterium Prochlorococcus.</title>
        <authorList>
            <person name="Biller S."/>
            <person name="Berube P."/>
            <person name="Thompson J."/>
            <person name="Kelly L."/>
            <person name="Roggensack S."/>
            <person name="Awad L."/>
            <person name="Roache-Johnson K."/>
            <person name="Ding H."/>
            <person name="Giovannoni S.J."/>
            <person name="Moore L.R."/>
            <person name="Chisholm S.W."/>
        </authorList>
    </citation>
    <scope>NUCLEOTIDE SEQUENCE [LARGE SCALE GENOMIC DNA]</scope>
    <source>
        <strain evidence="3">GP2</strain>
    </source>
</reference>